<dbReference type="PROSITE" id="PS51318">
    <property type="entry name" value="TAT"/>
    <property type="match status" value="1"/>
</dbReference>
<dbReference type="EMBL" id="VGIY01000025">
    <property type="protein sequence ID" value="MBM3316606.1"/>
    <property type="molecule type" value="Genomic_DNA"/>
</dbReference>
<sequence length="278" mass="29138">MFSRRPVLMLVAAGAAALGLARGQETLPLDATIASAPPGQAHGHAFARLVDLDPAIRYLGGALITEDVCIRGHGATIDLGGDFIQVLAGGGPTRLDIDHCLILYGEHPGLGSYGGGLAYGAGTKGWVENNTFYGNVPSALYLDVVVLDETRVVNNLFFGNAGWGFVRNENQQNLHVRYNDSFRNAAGQFGVHCACPFTEPEPIYPGGLDGELHFSNFSADPMIVAEPAPPKVAGDFHLREGSPCIGAGEGGLDVGALPYESPPAALPCGWGALKGLFR</sequence>
<name>A0A938BQ80_UNCEI</name>
<dbReference type="SUPFAM" id="SSF51126">
    <property type="entry name" value="Pectin lyase-like"/>
    <property type="match status" value="1"/>
</dbReference>
<protein>
    <submittedName>
        <fullName evidence="1">Right-handed parallel beta-helix repeat-containing protein</fullName>
    </submittedName>
</protein>
<gene>
    <name evidence="1" type="ORF">FJY75_02015</name>
</gene>
<evidence type="ECO:0000313" key="1">
    <source>
        <dbReference type="EMBL" id="MBM3316606.1"/>
    </source>
</evidence>
<organism evidence="1 2">
    <name type="scientific">Eiseniibacteriota bacterium</name>
    <dbReference type="NCBI Taxonomy" id="2212470"/>
    <lineage>
        <taxon>Bacteria</taxon>
        <taxon>Candidatus Eiseniibacteriota</taxon>
    </lineage>
</organism>
<proteinExistence type="predicted"/>
<comment type="caution">
    <text evidence="1">The sequence shown here is derived from an EMBL/GenBank/DDBJ whole genome shotgun (WGS) entry which is preliminary data.</text>
</comment>
<dbReference type="AlphaFoldDB" id="A0A938BQ80"/>
<dbReference type="Proteomes" id="UP000748308">
    <property type="component" value="Unassembled WGS sequence"/>
</dbReference>
<dbReference type="InterPro" id="IPR012334">
    <property type="entry name" value="Pectin_lyas_fold"/>
</dbReference>
<accession>A0A938BQ80</accession>
<dbReference type="Gene3D" id="2.160.20.10">
    <property type="entry name" value="Single-stranded right-handed beta-helix, Pectin lyase-like"/>
    <property type="match status" value="1"/>
</dbReference>
<dbReference type="InterPro" id="IPR006311">
    <property type="entry name" value="TAT_signal"/>
</dbReference>
<dbReference type="InterPro" id="IPR011050">
    <property type="entry name" value="Pectin_lyase_fold/virulence"/>
</dbReference>
<evidence type="ECO:0000313" key="2">
    <source>
        <dbReference type="Proteomes" id="UP000748308"/>
    </source>
</evidence>
<reference evidence="1" key="1">
    <citation type="submission" date="2019-03" db="EMBL/GenBank/DDBJ databases">
        <title>Lake Tanganyika Metagenome-Assembled Genomes (MAGs).</title>
        <authorList>
            <person name="Tran P."/>
        </authorList>
    </citation>
    <scope>NUCLEOTIDE SEQUENCE</scope>
    <source>
        <strain evidence="1">M_DeepCast_400m_m2_100</strain>
    </source>
</reference>